<dbReference type="EMBL" id="JAXCEH010000022">
    <property type="protein sequence ID" value="MFA1557486.1"/>
    <property type="molecule type" value="Genomic_DNA"/>
</dbReference>
<name>A0ABV4R3K8_9ACTN</name>
<gene>
    <name evidence="2" type="ORF">SM436_27715</name>
</gene>
<dbReference type="SUPFAM" id="SSF47413">
    <property type="entry name" value="lambda repressor-like DNA-binding domains"/>
    <property type="match status" value="1"/>
</dbReference>
<dbReference type="InterPro" id="IPR001387">
    <property type="entry name" value="Cro/C1-type_HTH"/>
</dbReference>
<organism evidence="2 3">
    <name type="scientific">Actinomadura chokoriensis</name>
    <dbReference type="NCBI Taxonomy" id="454156"/>
    <lineage>
        <taxon>Bacteria</taxon>
        <taxon>Bacillati</taxon>
        <taxon>Actinomycetota</taxon>
        <taxon>Actinomycetes</taxon>
        <taxon>Streptosporangiales</taxon>
        <taxon>Thermomonosporaceae</taxon>
        <taxon>Actinomadura</taxon>
    </lineage>
</organism>
<evidence type="ECO:0000313" key="3">
    <source>
        <dbReference type="Proteomes" id="UP001569904"/>
    </source>
</evidence>
<dbReference type="CDD" id="cd00093">
    <property type="entry name" value="HTH_XRE"/>
    <property type="match status" value="1"/>
</dbReference>
<sequence>MVSPYVRRQRLATELRKLREERGLMADELAKRIHYSRMKISRLENAHGRPDVADVITILDALNVPEKQWTEIVRLAHDHGSGVVAVSA</sequence>
<dbReference type="Proteomes" id="UP001569904">
    <property type="component" value="Unassembled WGS sequence"/>
</dbReference>
<dbReference type="Pfam" id="PF13560">
    <property type="entry name" value="HTH_31"/>
    <property type="match status" value="1"/>
</dbReference>
<dbReference type="RefSeq" id="WP_371944232.1">
    <property type="nucleotide sequence ID" value="NZ_JAXCEH010000022.1"/>
</dbReference>
<dbReference type="Gene3D" id="1.10.260.40">
    <property type="entry name" value="lambda repressor-like DNA-binding domains"/>
    <property type="match status" value="1"/>
</dbReference>
<feature type="domain" description="HTH cro/C1-type" evidence="1">
    <location>
        <begin position="15"/>
        <end position="69"/>
    </location>
</feature>
<accession>A0ABV4R3K8</accession>
<keyword evidence="3" id="KW-1185">Reference proteome</keyword>
<comment type="caution">
    <text evidence="2">The sequence shown here is derived from an EMBL/GenBank/DDBJ whole genome shotgun (WGS) entry which is preliminary data.</text>
</comment>
<dbReference type="SMART" id="SM00530">
    <property type="entry name" value="HTH_XRE"/>
    <property type="match status" value="1"/>
</dbReference>
<protein>
    <submittedName>
        <fullName evidence="2">Helix-turn-helix transcriptional regulator</fullName>
    </submittedName>
</protein>
<reference evidence="2 3" key="1">
    <citation type="submission" date="2023-11" db="EMBL/GenBank/DDBJ databases">
        <title>Actinomadura monticuli sp. nov., isolated from volcanic ash.</title>
        <authorList>
            <person name="Lee S.D."/>
            <person name="Yang H."/>
            <person name="Kim I.S."/>
        </authorList>
    </citation>
    <scope>NUCLEOTIDE SEQUENCE [LARGE SCALE GENOMIC DNA]</scope>
    <source>
        <strain evidence="2 3">DSM 45346</strain>
    </source>
</reference>
<dbReference type="PROSITE" id="PS50943">
    <property type="entry name" value="HTH_CROC1"/>
    <property type="match status" value="1"/>
</dbReference>
<evidence type="ECO:0000313" key="2">
    <source>
        <dbReference type="EMBL" id="MFA1557486.1"/>
    </source>
</evidence>
<dbReference type="InterPro" id="IPR010982">
    <property type="entry name" value="Lambda_DNA-bd_dom_sf"/>
</dbReference>
<evidence type="ECO:0000259" key="1">
    <source>
        <dbReference type="PROSITE" id="PS50943"/>
    </source>
</evidence>
<proteinExistence type="predicted"/>